<organism evidence="8 9">
    <name type="scientific">Pigmentiphaga soli</name>
    <dbReference type="NCBI Taxonomy" id="1007095"/>
    <lineage>
        <taxon>Bacteria</taxon>
        <taxon>Pseudomonadati</taxon>
        <taxon>Pseudomonadota</taxon>
        <taxon>Betaproteobacteria</taxon>
        <taxon>Burkholderiales</taxon>
        <taxon>Alcaligenaceae</taxon>
        <taxon>Pigmentiphaga</taxon>
    </lineage>
</organism>
<dbReference type="InterPro" id="IPR003439">
    <property type="entry name" value="ABC_transporter-like_ATP-bd"/>
</dbReference>
<dbReference type="SMART" id="SM00382">
    <property type="entry name" value="AAA"/>
    <property type="match status" value="1"/>
</dbReference>
<evidence type="ECO:0000259" key="7">
    <source>
        <dbReference type="PROSITE" id="PS50893"/>
    </source>
</evidence>
<comment type="similarity">
    <text evidence="1">Belongs to the ABC transporter superfamily.</text>
</comment>
<dbReference type="InterPro" id="IPR017871">
    <property type="entry name" value="ABC_transporter-like_CS"/>
</dbReference>
<dbReference type="PANTHER" id="PTHR43820:SF2">
    <property type="entry name" value="ABC TRANSPORTER ATP-BINDING PROTEIN"/>
    <property type="match status" value="1"/>
</dbReference>
<evidence type="ECO:0000256" key="5">
    <source>
        <dbReference type="ARBA" id="ARBA00022840"/>
    </source>
</evidence>
<dbReference type="EMBL" id="BAABFO010000010">
    <property type="protein sequence ID" value="GAA4332909.1"/>
    <property type="molecule type" value="Genomic_DNA"/>
</dbReference>
<reference evidence="9" key="1">
    <citation type="journal article" date="2019" name="Int. J. Syst. Evol. Microbiol.">
        <title>The Global Catalogue of Microorganisms (GCM) 10K type strain sequencing project: providing services to taxonomists for standard genome sequencing and annotation.</title>
        <authorList>
            <consortium name="The Broad Institute Genomics Platform"/>
            <consortium name="The Broad Institute Genome Sequencing Center for Infectious Disease"/>
            <person name="Wu L."/>
            <person name="Ma J."/>
        </authorList>
    </citation>
    <scope>NUCLEOTIDE SEQUENCE [LARGE SCALE GENOMIC DNA]</scope>
    <source>
        <strain evidence="9">JCM 17666</strain>
    </source>
</reference>
<sequence>MADFLDIEALTAGYGDAVVLNGLSLSLRRGRSLAVLGRNGAGKTTLIETVMGHTTVFQGAIRWQGADITRLPPAERARRGIGWVPQQREVFPSLTVHEHLRVAARPGPWTADAVYELFPRLRARRRNHGGQLSGGEQQMLAIGRALTTNPTLLLLDEPMEGLAPILVAELAAAIGRMGQGGLTTVVVEQHPALALAMTHDAIVLERGAIVHAGESAALAADGPLLERLLGVPAVTAPNRDGPPSTPRRISVP</sequence>
<dbReference type="PROSITE" id="PS50893">
    <property type="entry name" value="ABC_TRANSPORTER_2"/>
    <property type="match status" value="1"/>
</dbReference>
<keyword evidence="4" id="KW-0547">Nucleotide-binding</keyword>
<comment type="caution">
    <text evidence="8">The sequence shown here is derived from an EMBL/GenBank/DDBJ whole genome shotgun (WGS) entry which is preliminary data.</text>
</comment>
<name>A0ABP8H184_9BURK</name>
<evidence type="ECO:0000256" key="2">
    <source>
        <dbReference type="ARBA" id="ARBA00022448"/>
    </source>
</evidence>
<dbReference type="InterPro" id="IPR052156">
    <property type="entry name" value="BCAA_Transport_ATP-bd_LivF"/>
</dbReference>
<dbReference type="Pfam" id="PF00005">
    <property type="entry name" value="ABC_tran"/>
    <property type="match status" value="1"/>
</dbReference>
<keyword evidence="5 8" id="KW-0067">ATP-binding</keyword>
<evidence type="ECO:0000256" key="4">
    <source>
        <dbReference type="ARBA" id="ARBA00022741"/>
    </source>
</evidence>
<keyword evidence="9" id="KW-1185">Reference proteome</keyword>
<dbReference type="Proteomes" id="UP001501671">
    <property type="component" value="Unassembled WGS sequence"/>
</dbReference>
<evidence type="ECO:0000256" key="3">
    <source>
        <dbReference type="ARBA" id="ARBA00022475"/>
    </source>
</evidence>
<dbReference type="PANTHER" id="PTHR43820">
    <property type="entry name" value="HIGH-AFFINITY BRANCHED-CHAIN AMINO ACID TRANSPORT ATP-BINDING PROTEIN LIVF"/>
    <property type="match status" value="1"/>
</dbReference>
<evidence type="ECO:0000256" key="1">
    <source>
        <dbReference type="ARBA" id="ARBA00005417"/>
    </source>
</evidence>
<keyword evidence="2" id="KW-0813">Transport</keyword>
<evidence type="ECO:0000313" key="8">
    <source>
        <dbReference type="EMBL" id="GAA4332909.1"/>
    </source>
</evidence>
<proteinExistence type="inferred from homology"/>
<feature type="domain" description="ABC transporter" evidence="7">
    <location>
        <begin position="5"/>
        <end position="231"/>
    </location>
</feature>
<dbReference type="GO" id="GO:0005524">
    <property type="term" value="F:ATP binding"/>
    <property type="evidence" value="ECO:0007669"/>
    <property type="project" value="UniProtKB-KW"/>
</dbReference>
<dbReference type="InterPro" id="IPR027417">
    <property type="entry name" value="P-loop_NTPase"/>
</dbReference>
<keyword evidence="6" id="KW-0029">Amino-acid transport</keyword>
<accession>A0ABP8H184</accession>
<dbReference type="InterPro" id="IPR003593">
    <property type="entry name" value="AAA+_ATPase"/>
</dbReference>
<gene>
    <name evidence="8" type="ORF">GCM10023144_23480</name>
</gene>
<dbReference type="PROSITE" id="PS00211">
    <property type="entry name" value="ABC_TRANSPORTER_1"/>
    <property type="match status" value="1"/>
</dbReference>
<dbReference type="CDD" id="cd03224">
    <property type="entry name" value="ABC_TM1139_LivF_branched"/>
    <property type="match status" value="1"/>
</dbReference>
<keyword evidence="3" id="KW-0472">Membrane</keyword>
<dbReference type="RefSeq" id="WP_345249576.1">
    <property type="nucleotide sequence ID" value="NZ_BAABFO010000010.1"/>
</dbReference>
<evidence type="ECO:0000256" key="6">
    <source>
        <dbReference type="ARBA" id="ARBA00022970"/>
    </source>
</evidence>
<protein>
    <submittedName>
        <fullName evidence="8">ABC transporter ATP-binding protein</fullName>
    </submittedName>
</protein>
<dbReference type="SUPFAM" id="SSF52540">
    <property type="entry name" value="P-loop containing nucleoside triphosphate hydrolases"/>
    <property type="match status" value="1"/>
</dbReference>
<dbReference type="Gene3D" id="3.40.50.300">
    <property type="entry name" value="P-loop containing nucleotide triphosphate hydrolases"/>
    <property type="match status" value="1"/>
</dbReference>
<evidence type="ECO:0000313" key="9">
    <source>
        <dbReference type="Proteomes" id="UP001501671"/>
    </source>
</evidence>
<keyword evidence="3" id="KW-1003">Cell membrane</keyword>